<evidence type="ECO:0000256" key="3">
    <source>
        <dbReference type="ARBA" id="ARBA00022722"/>
    </source>
</evidence>
<comment type="similarity">
    <text evidence="1 6">Belongs to the XseB family.</text>
</comment>
<dbReference type="PANTHER" id="PTHR34137">
    <property type="entry name" value="EXODEOXYRIBONUCLEASE 7 SMALL SUBUNIT"/>
    <property type="match status" value="1"/>
</dbReference>
<dbReference type="InterPro" id="IPR037004">
    <property type="entry name" value="Exonuc_VII_ssu_sf"/>
</dbReference>
<dbReference type="Gene3D" id="1.10.287.1040">
    <property type="entry name" value="Exonuclease VII, small subunit"/>
    <property type="match status" value="1"/>
</dbReference>
<comment type="function">
    <text evidence="6">Bidirectionally degrades single-stranded DNA into large acid-insoluble oligonucleotides, which are then degraded further into small acid-soluble oligonucleotides.</text>
</comment>
<protein>
    <recommendedName>
        <fullName evidence="6">Exodeoxyribonuclease 7 small subunit</fullName>
        <ecNumber evidence="6">3.1.11.6</ecNumber>
    </recommendedName>
    <alternativeName>
        <fullName evidence="6">Exodeoxyribonuclease VII small subunit</fullName>
        <shortName evidence="6">Exonuclease VII small subunit</shortName>
    </alternativeName>
</protein>
<dbReference type="SUPFAM" id="SSF116842">
    <property type="entry name" value="XseB-like"/>
    <property type="match status" value="1"/>
</dbReference>
<organism evidence="7 8">
    <name type="scientific">Mobilicoccus caccae</name>
    <dbReference type="NCBI Taxonomy" id="1859295"/>
    <lineage>
        <taxon>Bacteria</taxon>
        <taxon>Bacillati</taxon>
        <taxon>Actinomycetota</taxon>
        <taxon>Actinomycetes</taxon>
        <taxon>Micrococcales</taxon>
        <taxon>Dermatophilaceae</taxon>
        <taxon>Mobilicoccus</taxon>
    </lineage>
</organism>
<dbReference type="PANTHER" id="PTHR34137:SF1">
    <property type="entry name" value="EXODEOXYRIBONUCLEASE 7 SMALL SUBUNIT"/>
    <property type="match status" value="1"/>
</dbReference>
<evidence type="ECO:0000256" key="4">
    <source>
        <dbReference type="ARBA" id="ARBA00022801"/>
    </source>
</evidence>
<dbReference type="EMBL" id="BSUO01000001">
    <property type="protein sequence ID" value="GMA40514.1"/>
    <property type="molecule type" value="Genomic_DNA"/>
</dbReference>
<name>A0ABQ6IUZ1_9MICO</name>
<keyword evidence="3 6" id="KW-0540">Nuclease</keyword>
<evidence type="ECO:0000256" key="5">
    <source>
        <dbReference type="ARBA" id="ARBA00022839"/>
    </source>
</evidence>
<dbReference type="InterPro" id="IPR003761">
    <property type="entry name" value="Exonuc_VII_S"/>
</dbReference>
<evidence type="ECO:0000256" key="6">
    <source>
        <dbReference type="HAMAP-Rule" id="MF_00337"/>
    </source>
</evidence>
<dbReference type="EC" id="3.1.11.6" evidence="6"/>
<proteinExistence type="inferred from homology"/>
<comment type="catalytic activity">
    <reaction evidence="6">
        <text>Exonucleolytic cleavage in either 5'- to 3'- or 3'- to 5'-direction to yield nucleoside 5'-phosphates.</text>
        <dbReference type="EC" id="3.1.11.6"/>
    </reaction>
</comment>
<comment type="subcellular location">
    <subcellularLocation>
        <location evidence="6">Cytoplasm</location>
    </subcellularLocation>
</comment>
<keyword evidence="5 6" id="KW-0269">Exonuclease</keyword>
<evidence type="ECO:0000313" key="7">
    <source>
        <dbReference type="EMBL" id="GMA40514.1"/>
    </source>
</evidence>
<dbReference type="Pfam" id="PF02609">
    <property type="entry name" value="Exonuc_VII_S"/>
    <property type="match status" value="1"/>
</dbReference>
<evidence type="ECO:0000313" key="8">
    <source>
        <dbReference type="Proteomes" id="UP001157126"/>
    </source>
</evidence>
<keyword evidence="8" id="KW-1185">Reference proteome</keyword>
<dbReference type="NCBIfam" id="TIGR01280">
    <property type="entry name" value="xseB"/>
    <property type="match status" value="1"/>
</dbReference>
<dbReference type="NCBIfam" id="NF002139">
    <property type="entry name" value="PRK00977.1-3"/>
    <property type="match status" value="1"/>
</dbReference>
<keyword evidence="2 6" id="KW-0963">Cytoplasm</keyword>
<reference evidence="8" key="1">
    <citation type="journal article" date="2019" name="Int. J. Syst. Evol. Microbiol.">
        <title>The Global Catalogue of Microorganisms (GCM) 10K type strain sequencing project: providing services to taxonomists for standard genome sequencing and annotation.</title>
        <authorList>
            <consortium name="The Broad Institute Genomics Platform"/>
            <consortium name="The Broad Institute Genome Sequencing Center for Infectious Disease"/>
            <person name="Wu L."/>
            <person name="Ma J."/>
        </authorList>
    </citation>
    <scope>NUCLEOTIDE SEQUENCE [LARGE SCALE GENOMIC DNA]</scope>
    <source>
        <strain evidence="8">NBRC 113072</strain>
    </source>
</reference>
<dbReference type="Proteomes" id="UP001157126">
    <property type="component" value="Unassembled WGS sequence"/>
</dbReference>
<keyword evidence="4 6" id="KW-0378">Hydrolase</keyword>
<gene>
    <name evidence="6 7" type="primary">xseB</name>
    <name evidence="7" type="ORF">GCM10025883_25590</name>
</gene>
<comment type="caution">
    <text evidence="7">The sequence shown here is derived from an EMBL/GenBank/DDBJ whole genome shotgun (WGS) entry which is preliminary data.</text>
</comment>
<comment type="subunit">
    <text evidence="6">Heterooligomer composed of large and small subunits.</text>
</comment>
<accession>A0ABQ6IUZ1</accession>
<dbReference type="HAMAP" id="MF_00337">
    <property type="entry name" value="Exonuc_7_S"/>
    <property type="match status" value="1"/>
</dbReference>
<sequence length="94" mass="10155">MTEPSDPTDTVADATEISGMPEISRMSYEQARDALVETVARLESGRTDLETSVALWERGEALAAHCTAALDRAEARLRRPGAGSSQDETETETD</sequence>
<evidence type="ECO:0000256" key="2">
    <source>
        <dbReference type="ARBA" id="ARBA00022490"/>
    </source>
</evidence>
<evidence type="ECO:0000256" key="1">
    <source>
        <dbReference type="ARBA" id="ARBA00009998"/>
    </source>
</evidence>